<evidence type="ECO:0000313" key="2">
    <source>
        <dbReference type="Proteomes" id="UP001162640"/>
    </source>
</evidence>
<comment type="caution">
    <text evidence="1">The sequence shown here is derived from an EMBL/GenBank/DDBJ whole genome shotgun (WGS) entry which is preliminary data.</text>
</comment>
<sequence length="124" mass="13867">MLIPDPLEADFGLICREVFPKCLNLAPYYIIGANCRPPIVIAYIHSQNLPQDSKSAPASPEDFLSTANFRRLLVELVPSDFLLTMRSISKDYMKTVDSVMDRRLMSGELIVIGGKDISRTIAYS</sequence>
<evidence type="ECO:0000313" key="1">
    <source>
        <dbReference type="EMBL" id="GMH55709.1"/>
    </source>
</evidence>
<reference evidence="2" key="1">
    <citation type="journal article" date="2023" name="Commun. Biol.">
        <title>Genome analysis of Parmales, the sister group of diatoms, reveals the evolutionary specialization of diatoms from phago-mixotrophs to photoautotrophs.</title>
        <authorList>
            <person name="Ban H."/>
            <person name="Sato S."/>
            <person name="Yoshikawa S."/>
            <person name="Yamada K."/>
            <person name="Nakamura Y."/>
            <person name="Ichinomiya M."/>
            <person name="Sato N."/>
            <person name="Blanc-Mathieu R."/>
            <person name="Endo H."/>
            <person name="Kuwata A."/>
            <person name="Ogata H."/>
        </authorList>
    </citation>
    <scope>NUCLEOTIDE SEQUENCE [LARGE SCALE GENOMIC DNA]</scope>
</reference>
<dbReference type="EMBL" id="BLQM01000046">
    <property type="protein sequence ID" value="GMH55709.1"/>
    <property type="molecule type" value="Genomic_DNA"/>
</dbReference>
<gene>
    <name evidence="1" type="ORF">TL16_g01974</name>
</gene>
<name>A0A9W6ZJJ0_9STRA</name>
<organism evidence="1 2">
    <name type="scientific">Triparma laevis f. inornata</name>
    <dbReference type="NCBI Taxonomy" id="1714386"/>
    <lineage>
        <taxon>Eukaryota</taxon>
        <taxon>Sar</taxon>
        <taxon>Stramenopiles</taxon>
        <taxon>Ochrophyta</taxon>
        <taxon>Bolidophyceae</taxon>
        <taxon>Parmales</taxon>
        <taxon>Triparmaceae</taxon>
        <taxon>Triparma</taxon>
    </lineage>
</organism>
<dbReference type="Proteomes" id="UP001162640">
    <property type="component" value="Unassembled WGS sequence"/>
</dbReference>
<proteinExistence type="predicted"/>
<dbReference type="AlphaFoldDB" id="A0A9W6ZJJ0"/>
<accession>A0A9W6ZJJ0</accession>
<protein>
    <submittedName>
        <fullName evidence="1">Uncharacterized protein</fullName>
    </submittedName>
</protein>